<dbReference type="PROSITE" id="PS51257">
    <property type="entry name" value="PROKAR_LIPOPROTEIN"/>
    <property type="match status" value="1"/>
</dbReference>
<keyword evidence="4" id="KW-1185">Reference proteome</keyword>
<evidence type="ECO:0000256" key="1">
    <source>
        <dbReference type="SAM" id="MobiDB-lite"/>
    </source>
</evidence>
<feature type="signal peptide" evidence="2">
    <location>
        <begin position="1"/>
        <end position="20"/>
    </location>
</feature>
<evidence type="ECO:0000313" key="4">
    <source>
        <dbReference type="Proteomes" id="UP001596958"/>
    </source>
</evidence>
<keyword evidence="2" id="KW-0732">Signal</keyword>
<dbReference type="EMBL" id="JBHTHU010000022">
    <property type="protein sequence ID" value="MFD0752169.1"/>
    <property type="molecule type" value="Genomic_DNA"/>
</dbReference>
<reference evidence="4" key="1">
    <citation type="journal article" date="2019" name="Int. J. Syst. Evol. Microbiol.">
        <title>The Global Catalogue of Microorganisms (GCM) 10K type strain sequencing project: providing services to taxonomists for standard genome sequencing and annotation.</title>
        <authorList>
            <consortium name="The Broad Institute Genomics Platform"/>
            <consortium name="The Broad Institute Genome Sequencing Center for Infectious Disease"/>
            <person name="Wu L."/>
            <person name="Ma J."/>
        </authorList>
    </citation>
    <scope>NUCLEOTIDE SEQUENCE [LARGE SCALE GENOMIC DNA]</scope>
    <source>
        <strain evidence="4">CCUG 63418</strain>
    </source>
</reference>
<gene>
    <name evidence="3" type="ORF">ACFQZS_18595</name>
</gene>
<feature type="chain" id="PRO_5047265658" evidence="2">
    <location>
        <begin position="21"/>
        <end position="335"/>
    </location>
</feature>
<dbReference type="Proteomes" id="UP001596958">
    <property type="component" value="Unassembled WGS sequence"/>
</dbReference>
<sequence>MKKILTITTLLAVACSVAVAQDKKMKDVQEVSLWAPAGVKADGKLVEWNDSFQAYNKATKLYYTIANDEKNIYLAIKSTDAMNNNKIVAGAITIAINTEGKKKTENTYKITYPVIAPISFQRGAGGPIAGGPAGGGGAITVMRVGVGGPGGGGAAGGMGAMMGMGRPGDPLDSATIALRKKALLTYKEIKVSGFKDIPDSLISLYNEHGVKTMANYDNEGNFIYEVAIPLKLMGLTTASTNELAYNVKVNGLQIPNLPNIDMMGGGGLGGGGADPGGPGGGPGGPGGPTVNIRMNGGGGFAGAGGGGRPRGGGTFNFQEMVSPSDFWGKYTLAKK</sequence>
<feature type="region of interest" description="Disordered" evidence="1">
    <location>
        <begin position="267"/>
        <end position="290"/>
    </location>
</feature>
<protein>
    <submittedName>
        <fullName evidence="3">Uncharacterized protein</fullName>
    </submittedName>
</protein>
<feature type="compositionally biased region" description="Gly residues" evidence="1">
    <location>
        <begin position="267"/>
        <end position="287"/>
    </location>
</feature>
<proteinExistence type="predicted"/>
<comment type="caution">
    <text evidence="3">The sequence shown here is derived from an EMBL/GenBank/DDBJ whole genome shotgun (WGS) entry which is preliminary data.</text>
</comment>
<dbReference type="RefSeq" id="WP_377102519.1">
    <property type="nucleotide sequence ID" value="NZ_JBHTHU010000022.1"/>
</dbReference>
<evidence type="ECO:0000313" key="3">
    <source>
        <dbReference type="EMBL" id="MFD0752169.1"/>
    </source>
</evidence>
<evidence type="ECO:0000256" key="2">
    <source>
        <dbReference type="SAM" id="SignalP"/>
    </source>
</evidence>
<accession>A0ABW2Z2Y6</accession>
<organism evidence="3 4">
    <name type="scientific">Mucilaginibacter calamicampi</name>
    <dbReference type="NCBI Taxonomy" id="1302352"/>
    <lineage>
        <taxon>Bacteria</taxon>
        <taxon>Pseudomonadati</taxon>
        <taxon>Bacteroidota</taxon>
        <taxon>Sphingobacteriia</taxon>
        <taxon>Sphingobacteriales</taxon>
        <taxon>Sphingobacteriaceae</taxon>
        <taxon>Mucilaginibacter</taxon>
    </lineage>
</organism>
<name>A0ABW2Z2Y6_9SPHI</name>